<gene>
    <name evidence="1" type="ORF">FH972_021661</name>
</gene>
<proteinExistence type="predicted"/>
<sequence>MPLLTRVYSNPNGLGAITVAVDGSTTYDFALATRQAFTRVTGEYVDFGDQNRTTVIKTEVTLGLLHSIMLPVTFSANVYFYFDASCMIYQITAYATIPSVILGYPVSPPVLGPVNCLKFPTEGCCAKKKC</sequence>
<evidence type="ECO:0000313" key="1">
    <source>
        <dbReference type="EMBL" id="KAB8338716.1"/>
    </source>
</evidence>
<comment type="caution">
    <text evidence="1">The sequence shown here is derived from an EMBL/GenBank/DDBJ whole genome shotgun (WGS) entry which is preliminary data.</text>
</comment>
<keyword evidence="2" id="KW-1185">Reference proteome</keyword>
<dbReference type="Proteomes" id="UP000327013">
    <property type="component" value="Unassembled WGS sequence"/>
</dbReference>
<reference evidence="1 2" key="1">
    <citation type="submission" date="2019-06" db="EMBL/GenBank/DDBJ databases">
        <title>A chromosomal-level reference genome of Carpinus fangiana (Coryloideae, Betulaceae).</title>
        <authorList>
            <person name="Yang X."/>
            <person name="Wang Z."/>
            <person name="Zhang L."/>
            <person name="Hao G."/>
            <person name="Liu J."/>
            <person name="Yang Y."/>
        </authorList>
    </citation>
    <scope>NUCLEOTIDE SEQUENCE [LARGE SCALE GENOMIC DNA]</scope>
    <source>
        <strain evidence="1">Cfa_2016G</strain>
        <tissue evidence="1">Leaf</tissue>
    </source>
</reference>
<name>A0A5N6KPY2_9ROSI</name>
<dbReference type="EMBL" id="VIBQ01000010">
    <property type="protein sequence ID" value="KAB8338716.1"/>
    <property type="molecule type" value="Genomic_DNA"/>
</dbReference>
<dbReference type="AlphaFoldDB" id="A0A5N6KPY2"/>
<accession>A0A5N6KPY2</accession>
<evidence type="ECO:0000313" key="2">
    <source>
        <dbReference type="Proteomes" id="UP000327013"/>
    </source>
</evidence>
<dbReference type="OrthoDB" id="3548295at2759"/>
<protein>
    <submittedName>
        <fullName evidence="1">Uncharacterized protein</fullName>
    </submittedName>
</protein>
<organism evidence="1 2">
    <name type="scientific">Carpinus fangiana</name>
    <dbReference type="NCBI Taxonomy" id="176857"/>
    <lineage>
        <taxon>Eukaryota</taxon>
        <taxon>Viridiplantae</taxon>
        <taxon>Streptophyta</taxon>
        <taxon>Embryophyta</taxon>
        <taxon>Tracheophyta</taxon>
        <taxon>Spermatophyta</taxon>
        <taxon>Magnoliopsida</taxon>
        <taxon>eudicotyledons</taxon>
        <taxon>Gunneridae</taxon>
        <taxon>Pentapetalae</taxon>
        <taxon>rosids</taxon>
        <taxon>fabids</taxon>
        <taxon>Fagales</taxon>
        <taxon>Betulaceae</taxon>
        <taxon>Carpinus</taxon>
    </lineage>
</organism>